<keyword evidence="5 7" id="KW-0862">Zinc</keyword>
<dbReference type="Pfam" id="PF07687">
    <property type="entry name" value="M20_dimer"/>
    <property type="match status" value="1"/>
</dbReference>
<dbReference type="GO" id="GO:0046872">
    <property type="term" value="F:metal ion binding"/>
    <property type="evidence" value="ECO:0007669"/>
    <property type="project" value="UniProtKB-KW"/>
</dbReference>
<evidence type="ECO:0000259" key="9">
    <source>
        <dbReference type="Pfam" id="PF07687"/>
    </source>
</evidence>
<organism evidence="10 11">
    <name type="scientific">Mycena sanguinolenta</name>
    <dbReference type="NCBI Taxonomy" id="230812"/>
    <lineage>
        <taxon>Eukaryota</taxon>
        <taxon>Fungi</taxon>
        <taxon>Dikarya</taxon>
        <taxon>Basidiomycota</taxon>
        <taxon>Agaricomycotina</taxon>
        <taxon>Agaricomycetes</taxon>
        <taxon>Agaricomycetidae</taxon>
        <taxon>Agaricales</taxon>
        <taxon>Marasmiineae</taxon>
        <taxon>Mycenaceae</taxon>
        <taxon>Mycena</taxon>
    </lineage>
</organism>
<dbReference type="Gene3D" id="3.30.70.360">
    <property type="match status" value="1"/>
</dbReference>
<evidence type="ECO:0000256" key="2">
    <source>
        <dbReference type="ARBA" id="ARBA00022670"/>
    </source>
</evidence>
<keyword evidence="3 7" id="KW-0479">Metal-binding</keyword>
<evidence type="ECO:0000256" key="6">
    <source>
        <dbReference type="PIRSR" id="PIRSR037217-1"/>
    </source>
</evidence>
<feature type="active site" description="Proton acceptor" evidence="6">
    <location>
        <position position="224"/>
    </location>
</feature>
<dbReference type="EMBL" id="JACAZH010000018">
    <property type="protein sequence ID" value="KAF7346789.1"/>
    <property type="molecule type" value="Genomic_DNA"/>
</dbReference>
<feature type="binding site" evidence="7">
    <location>
        <position position="253"/>
    </location>
    <ligand>
        <name>Zn(2+)</name>
        <dbReference type="ChEBI" id="CHEBI:29105"/>
        <label>2</label>
    </ligand>
</feature>
<evidence type="ECO:0000313" key="11">
    <source>
        <dbReference type="Proteomes" id="UP000623467"/>
    </source>
</evidence>
<protein>
    <submittedName>
        <fullName evidence="10">Putative Gly-X carboxypeptidase</fullName>
    </submittedName>
</protein>
<dbReference type="InterPro" id="IPR002933">
    <property type="entry name" value="Peptidase_M20"/>
</dbReference>
<evidence type="ECO:0000256" key="5">
    <source>
        <dbReference type="ARBA" id="ARBA00022833"/>
    </source>
</evidence>
<name>A0A8H6XUR1_9AGAR</name>
<comment type="similarity">
    <text evidence="1">Belongs to the peptidase M20A family.</text>
</comment>
<dbReference type="Pfam" id="PF01546">
    <property type="entry name" value="Peptidase_M20"/>
    <property type="match status" value="1"/>
</dbReference>
<gene>
    <name evidence="10" type="ORF">MSAN_01817500</name>
</gene>
<dbReference type="CDD" id="cd05674">
    <property type="entry name" value="M20_yscS"/>
    <property type="match status" value="1"/>
</dbReference>
<dbReference type="InterPro" id="IPR036264">
    <property type="entry name" value="Bact_exopeptidase_dim_dom"/>
</dbReference>
<feature type="domain" description="Peptidase M20 dimerisation" evidence="9">
    <location>
        <begin position="272"/>
        <end position="423"/>
    </location>
</feature>
<keyword evidence="8" id="KW-0472">Membrane</keyword>
<dbReference type="GO" id="GO:0000328">
    <property type="term" value="C:fungal-type vacuole lumen"/>
    <property type="evidence" value="ECO:0007669"/>
    <property type="project" value="TreeGrafter"/>
</dbReference>
<comment type="caution">
    <text evidence="10">The sequence shown here is derived from an EMBL/GenBank/DDBJ whole genome shotgun (WGS) entry which is preliminary data.</text>
</comment>
<dbReference type="Gene3D" id="1.10.150.900">
    <property type="match status" value="1"/>
</dbReference>
<evidence type="ECO:0000256" key="1">
    <source>
        <dbReference type="ARBA" id="ARBA00006247"/>
    </source>
</evidence>
<feature type="binding site" evidence="7">
    <location>
        <position position="518"/>
    </location>
    <ligand>
        <name>Zn(2+)</name>
        <dbReference type="ChEBI" id="CHEBI:29105"/>
        <label>1</label>
    </ligand>
</feature>
<feature type="transmembrane region" description="Helical" evidence="8">
    <location>
        <begin position="16"/>
        <end position="34"/>
    </location>
</feature>
<feature type="binding site" evidence="7">
    <location>
        <position position="190"/>
    </location>
    <ligand>
        <name>Zn(2+)</name>
        <dbReference type="ChEBI" id="CHEBI:29105"/>
        <label>1</label>
    </ligand>
</feature>
<evidence type="ECO:0000256" key="8">
    <source>
        <dbReference type="SAM" id="Phobius"/>
    </source>
</evidence>
<dbReference type="GO" id="GO:0051603">
    <property type="term" value="P:proteolysis involved in protein catabolic process"/>
    <property type="evidence" value="ECO:0007669"/>
    <property type="project" value="TreeGrafter"/>
</dbReference>
<keyword evidence="4" id="KW-0378">Hydrolase</keyword>
<feature type="active site" evidence="6">
    <location>
        <position position="156"/>
    </location>
</feature>
<evidence type="ECO:0000256" key="7">
    <source>
        <dbReference type="PIRSR" id="PIRSR037217-2"/>
    </source>
</evidence>
<dbReference type="PIRSF" id="PIRSF037217">
    <property type="entry name" value="Carboxypeptidase_S"/>
    <property type="match status" value="1"/>
</dbReference>
<dbReference type="OrthoDB" id="3064516at2759"/>
<accession>A0A8H6XUR1</accession>
<evidence type="ECO:0000256" key="3">
    <source>
        <dbReference type="ARBA" id="ARBA00022723"/>
    </source>
</evidence>
<keyword evidence="8" id="KW-1133">Transmembrane helix</keyword>
<feature type="binding site" evidence="7">
    <location>
        <position position="154"/>
    </location>
    <ligand>
        <name>Zn(2+)</name>
        <dbReference type="ChEBI" id="CHEBI:29105"/>
        <label>2</label>
    </ligand>
</feature>
<dbReference type="Gene3D" id="3.40.630.10">
    <property type="entry name" value="Zn peptidases"/>
    <property type="match status" value="1"/>
</dbReference>
<evidence type="ECO:0000313" key="10">
    <source>
        <dbReference type="EMBL" id="KAF7346789.1"/>
    </source>
</evidence>
<sequence>MRGLPLDDAPRPRGRLFFFVALITFSVAGIVFLAPNPASSNRTSVRDFQRRPVSCPEQHSPLLPAIPFSLRHKEHVYVERLQGAVRIRTETFDEAPQDGSDRWYDKFYEFEAYLLETFPDVFASLKLQHFATHSLLLTWQGSDASLAPIILMAHQDTVPVPDETVERWTHPPFSGHVDSEGWLWGRGAGDCKNTLIAELSAVSELLAAGFSPTRTVHLAFGFDEEGGPVHSARAVAEHLEEKYGTDSIFMIVDEGGGVIEDYFGQTWVAPATGEKGSANIKVSVNVPGGHSSVPPAHTAIGILSTLVGAIEAHPPPVALSPANPFSAFAMCLAEYGTIDDALREALAHEWTWPLAAQMMADRNAGDRARLSTTQAVDIVRGGVKVNALPEEAHAIVNHRVASDDSISKIQERYVKLLTPEAAKFNLSIVGFGEEPPEGATSYVRLERPGDRGAEASPVTPARGDAWRVFSGTSLHLWPEAIVAPYLATGGTDTRSYVQLTRAIYRFRGFLESERVNAHTVDERVHVNGHLTAMEWVHAFIQNADAFRED</sequence>
<dbReference type="SUPFAM" id="SSF53187">
    <property type="entry name" value="Zn-dependent exopeptidases"/>
    <property type="match status" value="1"/>
</dbReference>
<dbReference type="InterPro" id="IPR011650">
    <property type="entry name" value="Peptidase_M20_dimer"/>
</dbReference>
<dbReference type="PANTHER" id="PTHR45962">
    <property type="entry name" value="N-FATTY-ACYL-AMINO ACID SYNTHASE/HYDROLASE PM20D1"/>
    <property type="match status" value="1"/>
</dbReference>
<dbReference type="AlphaFoldDB" id="A0A8H6XUR1"/>
<dbReference type="PANTHER" id="PTHR45962:SF1">
    <property type="entry name" value="N-FATTY-ACYL-AMINO ACID SYNTHASE_HYDROLASE PM20D1"/>
    <property type="match status" value="1"/>
</dbReference>
<dbReference type="InterPro" id="IPR047177">
    <property type="entry name" value="Pept_M20A"/>
</dbReference>
<evidence type="ECO:0000256" key="4">
    <source>
        <dbReference type="ARBA" id="ARBA00022801"/>
    </source>
</evidence>
<dbReference type="InterPro" id="IPR017141">
    <property type="entry name" value="Pept_M20_carboxypep"/>
</dbReference>
<dbReference type="GO" id="GO:0004181">
    <property type="term" value="F:metallocarboxypeptidase activity"/>
    <property type="evidence" value="ECO:0007669"/>
    <property type="project" value="InterPro"/>
</dbReference>
<proteinExistence type="inferred from homology"/>
<feature type="binding site" evidence="7">
    <location>
        <position position="190"/>
    </location>
    <ligand>
        <name>Zn(2+)</name>
        <dbReference type="ChEBI" id="CHEBI:29105"/>
        <label>2</label>
    </ligand>
</feature>
<reference evidence="10" key="1">
    <citation type="submission" date="2020-05" db="EMBL/GenBank/DDBJ databases">
        <title>Mycena genomes resolve the evolution of fungal bioluminescence.</title>
        <authorList>
            <person name="Tsai I.J."/>
        </authorList>
    </citation>
    <scope>NUCLEOTIDE SEQUENCE</scope>
    <source>
        <strain evidence="10">160909Yilan</strain>
    </source>
</reference>
<dbReference type="Proteomes" id="UP000623467">
    <property type="component" value="Unassembled WGS sequence"/>
</dbReference>
<keyword evidence="10" id="KW-0121">Carboxypeptidase</keyword>
<keyword evidence="2" id="KW-0645">Protease</keyword>
<keyword evidence="11" id="KW-1185">Reference proteome</keyword>
<keyword evidence="8" id="KW-0812">Transmembrane</keyword>
<feature type="binding site" evidence="7">
    <location>
        <position position="225"/>
    </location>
    <ligand>
        <name>Zn(2+)</name>
        <dbReference type="ChEBI" id="CHEBI:29105"/>
        <label>1</label>
    </ligand>
</feature>
<dbReference type="SUPFAM" id="SSF55031">
    <property type="entry name" value="Bacterial exopeptidase dimerisation domain"/>
    <property type="match status" value="1"/>
</dbReference>